<name>A0ACC2K6L3_PERAE</name>
<gene>
    <name evidence="1" type="ORF">MRB53_035930</name>
</gene>
<proteinExistence type="predicted"/>
<dbReference type="Proteomes" id="UP001234297">
    <property type="component" value="Chromosome 12"/>
</dbReference>
<reference evidence="1 2" key="1">
    <citation type="journal article" date="2022" name="Hortic Res">
        <title>A haplotype resolved chromosomal level avocado genome allows analysis of novel avocado genes.</title>
        <authorList>
            <person name="Nath O."/>
            <person name="Fletcher S.J."/>
            <person name="Hayward A."/>
            <person name="Shaw L.M."/>
            <person name="Masouleh A.K."/>
            <person name="Furtado A."/>
            <person name="Henry R.J."/>
            <person name="Mitter N."/>
        </authorList>
    </citation>
    <scope>NUCLEOTIDE SEQUENCE [LARGE SCALE GENOMIC DNA]</scope>
    <source>
        <strain evidence="2">cv. Hass</strain>
    </source>
</reference>
<sequence length="460" mass="51979">MDGSQGSSNGPPPFLTKTYEMVDDPSTNSVVSWSPNDNSFIVWNPLEFARDLLPKYFKHSNFSSFVRQLNTYGFRKIDPDQWEFANEEFLRGQRHLLRNIHRRKPIHSHSQAPNQGQGVLSEAEKQELEDEIEKLKHEKSVLLVELQRHKQQRHGMDLQMQSLEERLHCMEHCQRQMMTFLTRIVKKPCFLSNLIQQSKSHSKKRRLPKPDYFYEEADPEDNRVMSFQTASRDKTDMISVQVLNLEPFEKLESSINSWENFFRGVSHASGEEIHSGGVVWQPSAVVLTEMNSSSGDPDINLQPSSPKFHSSSPQSRDIHSSPELTESTSYVGSPSLSSIQVHADIRSKASGIDVNSKPAATEVQSSMERVDVASAAATGVNDMFWEQFLTETPGSLDTQEVQTDGAAYSSRKNLMLFGFLQVLRLLVGCTACDLAERWDHNLNDFSGGQQGLSCPPCIAL</sequence>
<protein>
    <submittedName>
        <fullName evidence="1">Uncharacterized protein</fullName>
    </submittedName>
</protein>
<evidence type="ECO:0000313" key="1">
    <source>
        <dbReference type="EMBL" id="KAJ8616558.1"/>
    </source>
</evidence>
<keyword evidence="2" id="KW-1185">Reference proteome</keyword>
<accession>A0ACC2K6L3</accession>
<comment type="caution">
    <text evidence="1">The sequence shown here is derived from an EMBL/GenBank/DDBJ whole genome shotgun (WGS) entry which is preliminary data.</text>
</comment>
<dbReference type="EMBL" id="CM056820">
    <property type="protein sequence ID" value="KAJ8616558.1"/>
    <property type="molecule type" value="Genomic_DNA"/>
</dbReference>
<evidence type="ECO:0000313" key="2">
    <source>
        <dbReference type="Proteomes" id="UP001234297"/>
    </source>
</evidence>
<organism evidence="1 2">
    <name type="scientific">Persea americana</name>
    <name type="common">Avocado</name>
    <dbReference type="NCBI Taxonomy" id="3435"/>
    <lineage>
        <taxon>Eukaryota</taxon>
        <taxon>Viridiplantae</taxon>
        <taxon>Streptophyta</taxon>
        <taxon>Embryophyta</taxon>
        <taxon>Tracheophyta</taxon>
        <taxon>Spermatophyta</taxon>
        <taxon>Magnoliopsida</taxon>
        <taxon>Magnoliidae</taxon>
        <taxon>Laurales</taxon>
        <taxon>Lauraceae</taxon>
        <taxon>Persea</taxon>
    </lineage>
</organism>